<keyword evidence="3" id="KW-1185">Reference proteome</keyword>
<dbReference type="RefSeq" id="WP_167477514.1">
    <property type="nucleotide sequence ID" value="NZ_CP046172.1"/>
</dbReference>
<organism evidence="2 3">
    <name type="scientific">Nocardia arthritidis</name>
    <dbReference type="NCBI Taxonomy" id="228602"/>
    <lineage>
        <taxon>Bacteria</taxon>
        <taxon>Bacillati</taxon>
        <taxon>Actinomycetota</taxon>
        <taxon>Actinomycetes</taxon>
        <taxon>Mycobacteriales</taxon>
        <taxon>Nocardiaceae</taxon>
        <taxon>Nocardia</taxon>
    </lineage>
</organism>
<evidence type="ECO:0000313" key="2">
    <source>
        <dbReference type="EMBL" id="QIS15230.1"/>
    </source>
</evidence>
<dbReference type="InterPro" id="IPR051910">
    <property type="entry name" value="ComF/GntX_DNA_util-trans"/>
</dbReference>
<dbReference type="Gene3D" id="3.40.50.2020">
    <property type="match status" value="1"/>
</dbReference>
<dbReference type="EMBL" id="CP046172">
    <property type="protein sequence ID" value="QIS15230.1"/>
    <property type="molecule type" value="Genomic_DNA"/>
</dbReference>
<protein>
    <submittedName>
        <fullName evidence="2">ComF family protein</fullName>
    </submittedName>
</protein>
<dbReference type="AlphaFoldDB" id="A0A6G9YQ38"/>
<gene>
    <name evidence="2" type="ORF">F5544_37010</name>
</gene>
<sequence length="214" mass="22663">MRTLLDLILPAACGGCGTAGVGWCADCAATLAAVPRRIHPRTDPGVPCWALGPYSGPARRAVLAAKEQGRRDLAEPLGLALALALARLRAKDRPLVLIPAPSRRAAARRRGGDPVVRAAQVAAGWLPDSQVVPMLRVWWGVRDSVGLTAGERQHNLRGRIMVPRRYDKAASFTENTEVVLVDDVLTTGATACESIRALARVGLRPCAVLVTCGA</sequence>
<evidence type="ECO:0000256" key="1">
    <source>
        <dbReference type="ARBA" id="ARBA00008007"/>
    </source>
</evidence>
<comment type="similarity">
    <text evidence="1">Belongs to the ComF/GntX family.</text>
</comment>
<dbReference type="Proteomes" id="UP000503540">
    <property type="component" value="Chromosome"/>
</dbReference>
<dbReference type="SUPFAM" id="SSF53271">
    <property type="entry name" value="PRTase-like"/>
    <property type="match status" value="1"/>
</dbReference>
<dbReference type="CDD" id="cd06223">
    <property type="entry name" value="PRTases_typeI"/>
    <property type="match status" value="1"/>
</dbReference>
<proteinExistence type="inferred from homology"/>
<dbReference type="PANTHER" id="PTHR47505">
    <property type="entry name" value="DNA UTILIZATION PROTEIN YHGH"/>
    <property type="match status" value="1"/>
</dbReference>
<evidence type="ECO:0000313" key="3">
    <source>
        <dbReference type="Proteomes" id="UP000503540"/>
    </source>
</evidence>
<dbReference type="InterPro" id="IPR029057">
    <property type="entry name" value="PRTase-like"/>
</dbReference>
<accession>A0A6G9YQ38</accession>
<reference evidence="2 3" key="1">
    <citation type="journal article" date="2019" name="ACS Chem. Biol.">
        <title>Identification and Mobilization of a Cryptic Antibiotic Biosynthesis Gene Locus from a Human-Pathogenic Nocardia Isolate.</title>
        <authorList>
            <person name="Herisse M."/>
            <person name="Ishida K."/>
            <person name="Porter J.L."/>
            <person name="Howden B."/>
            <person name="Hertweck C."/>
            <person name="Stinear T.P."/>
            <person name="Pidot S.J."/>
        </authorList>
    </citation>
    <scope>NUCLEOTIDE SEQUENCE [LARGE SCALE GENOMIC DNA]</scope>
    <source>
        <strain evidence="2 3">AUSMDU00012717</strain>
    </source>
</reference>
<name>A0A6G9YQ38_9NOCA</name>
<dbReference type="KEGG" id="nah:F5544_37010"/>
<dbReference type="PANTHER" id="PTHR47505:SF1">
    <property type="entry name" value="DNA UTILIZATION PROTEIN YHGH"/>
    <property type="match status" value="1"/>
</dbReference>
<dbReference type="InterPro" id="IPR000836">
    <property type="entry name" value="PRTase_dom"/>
</dbReference>